<dbReference type="AlphaFoldDB" id="A0A450TTL6"/>
<dbReference type="EMBL" id="CAADFE010000030">
    <property type="protein sequence ID" value="VFJ72014.1"/>
    <property type="molecule type" value="Genomic_DNA"/>
</dbReference>
<gene>
    <name evidence="2" type="ORF">BECKFW1821C_GA0114237_103020</name>
</gene>
<dbReference type="Pfam" id="PF13274">
    <property type="entry name" value="SocA_Panacea"/>
    <property type="match status" value="1"/>
</dbReference>
<accession>A0A450TTL6</accession>
<evidence type="ECO:0000259" key="1">
    <source>
        <dbReference type="Pfam" id="PF13274"/>
    </source>
</evidence>
<dbReference type="InterPro" id="IPR025272">
    <property type="entry name" value="SocA_Panacea"/>
</dbReference>
<reference evidence="2" key="1">
    <citation type="submission" date="2019-02" db="EMBL/GenBank/DDBJ databases">
        <authorList>
            <person name="Gruber-Vodicka R. H."/>
            <person name="Seah K. B. B."/>
        </authorList>
    </citation>
    <scope>NUCLEOTIDE SEQUENCE</scope>
    <source>
        <strain evidence="2">BECK_BZ131</strain>
    </source>
</reference>
<organism evidence="2">
    <name type="scientific">Candidatus Kentrum sp. FW</name>
    <dbReference type="NCBI Taxonomy" id="2126338"/>
    <lineage>
        <taxon>Bacteria</taxon>
        <taxon>Pseudomonadati</taxon>
        <taxon>Pseudomonadota</taxon>
        <taxon>Gammaproteobacteria</taxon>
        <taxon>Candidatus Kentrum</taxon>
    </lineage>
</organism>
<protein>
    <recommendedName>
        <fullName evidence="1">Antitoxin SocA-like Panacea domain-containing protein</fullName>
    </recommendedName>
</protein>
<evidence type="ECO:0000313" key="2">
    <source>
        <dbReference type="EMBL" id="VFJ72014.1"/>
    </source>
</evidence>
<sequence>MLIDHKREKLINAIIYFVTNTKYCGKVKLFKLLYFLDFEHYAQTGRSVTGLDYHAWPKGPVPVDLFNEIDQSGNDLKDAMEIKERKIAKGKMLRMIPKRPFSREHFTRRELRLLEQLGKEYADSNAEEIVEVTHLENSPWHEIYEVTGKKQTVIPYELALKKSEYEKIMKNITDNKEFEENYA</sequence>
<name>A0A450TTL6_9GAMM</name>
<proteinExistence type="predicted"/>
<feature type="domain" description="Antitoxin SocA-like Panacea" evidence="1">
    <location>
        <begin position="29"/>
        <end position="141"/>
    </location>
</feature>